<evidence type="ECO:0000256" key="1">
    <source>
        <dbReference type="ARBA" id="ARBA00022729"/>
    </source>
</evidence>
<dbReference type="InterPro" id="IPR001638">
    <property type="entry name" value="Solute-binding_3/MltF_N"/>
</dbReference>
<dbReference type="PANTHER" id="PTHR35936:SF17">
    <property type="entry name" value="ARGININE-BINDING EXTRACELLULAR PROTEIN ARTP"/>
    <property type="match status" value="1"/>
</dbReference>
<proteinExistence type="predicted"/>
<sequence length="299" mass="31150">MITPLTQGFSRRGFLAGAAGVGLVAATGFTLAGCGSSDSGNTLQKAQDAGKITVGYAGERPHSFKEDGTLTGAAIAIDSAAYKELGIDEVEGVLVDWGGLIPGLKAGRFDAVSADMSILPERCKEVAFSTPTFRYTTALMTPPGNPMGLMNLDDAAAKGASVAVMAGALESGYCDKLGIDKTSVDTAQDGMDAVTAGRVDAFALTGVSLHYMKKQQPDAPVDVTPSFVQVIDGVPQISGGAATFRQGDTELVDAFNEKVRPIVTDKERYLSLVSDFGFSEAEMPDPDWTTQAFCDGKLP</sequence>
<dbReference type="SUPFAM" id="SSF53850">
    <property type="entry name" value="Periplasmic binding protein-like II"/>
    <property type="match status" value="1"/>
</dbReference>
<dbReference type="InterPro" id="IPR006311">
    <property type="entry name" value="TAT_signal"/>
</dbReference>
<protein>
    <submittedName>
        <fullName evidence="3">Transporter substrate-binding domain-containing protein</fullName>
    </submittedName>
</protein>
<organism evidence="3 4">
    <name type="scientific">Tomitella cavernea</name>
    <dbReference type="NCBI Taxonomy" id="1387982"/>
    <lineage>
        <taxon>Bacteria</taxon>
        <taxon>Bacillati</taxon>
        <taxon>Actinomycetota</taxon>
        <taxon>Actinomycetes</taxon>
        <taxon>Mycobacteriales</taxon>
        <taxon>Tomitella</taxon>
    </lineage>
</organism>
<evidence type="ECO:0000313" key="4">
    <source>
        <dbReference type="Proteomes" id="UP001500839"/>
    </source>
</evidence>
<keyword evidence="4" id="KW-1185">Reference proteome</keyword>
<name>A0ABP9CGG3_9ACTN</name>
<dbReference type="Gene3D" id="3.40.190.10">
    <property type="entry name" value="Periplasmic binding protein-like II"/>
    <property type="match status" value="2"/>
</dbReference>
<keyword evidence="1" id="KW-0732">Signal</keyword>
<dbReference type="PANTHER" id="PTHR35936">
    <property type="entry name" value="MEMBRANE-BOUND LYTIC MUREIN TRANSGLYCOSYLASE F"/>
    <property type="match status" value="1"/>
</dbReference>
<accession>A0ABP9CGG3</accession>
<dbReference type="EMBL" id="BAABKQ010000001">
    <property type="protein sequence ID" value="GAA4809805.1"/>
    <property type="molecule type" value="Genomic_DNA"/>
</dbReference>
<evidence type="ECO:0000259" key="2">
    <source>
        <dbReference type="SMART" id="SM00062"/>
    </source>
</evidence>
<dbReference type="SMART" id="SM00062">
    <property type="entry name" value="PBPb"/>
    <property type="match status" value="1"/>
</dbReference>
<feature type="domain" description="Solute-binding protein family 3/N-terminal" evidence="2">
    <location>
        <begin position="51"/>
        <end position="273"/>
    </location>
</feature>
<gene>
    <name evidence="3" type="ORF">GCM10023353_12360</name>
</gene>
<evidence type="ECO:0000313" key="3">
    <source>
        <dbReference type="EMBL" id="GAA4809805.1"/>
    </source>
</evidence>
<reference evidence="4" key="1">
    <citation type="journal article" date="2019" name="Int. J. Syst. Evol. Microbiol.">
        <title>The Global Catalogue of Microorganisms (GCM) 10K type strain sequencing project: providing services to taxonomists for standard genome sequencing and annotation.</title>
        <authorList>
            <consortium name="The Broad Institute Genomics Platform"/>
            <consortium name="The Broad Institute Genome Sequencing Center for Infectious Disease"/>
            <person name="Wu L."/>
            <person name="Ma J."/>
        </authorList>
    </citation>
    <scope>NUCLEOTIDE SEQUENCE [LARGE SCALE GENOMIC DNA]</scope>
    <source>
        <strain evidence="4">JCM 18542</strain>
    </source>
</reference>
<dbReference type="PROSITE" id="PS51318">
    <property type="entry name" value="TAT"/>
    <property type="match status" value="1"/>
</dbReference>
<comment type="caution">
    <text evidence="3">The sequence shown here is derived from an EMBL/GenBank/DDBJ whole genome shotgun (WGS) entry which is preliminary data.</text>
</comment>
<dbReference type="Proteomes" id="UP001500839">
    <property type="component" value="Unassembled WGS sequence"/>
</dbReference>
<dbReference type="Pfam" id="PF00497">
    <property type="entry name" value="SBP_bac_3"/>
    <property type="match status" value="1"/>
</dbReference>